<accession>A0A067S7H2</accession>
<dbReference type="OrthoDB" id="3224585at2759"/>
<evidence type="ECO:0000313" key="3">
    <source>
        <dbReference type="Proteomes" id="UP000027222"/>
    </source>
</evidence>
<dbReference type="EMBL" id="KL142431">
    <property type="protein sequence ID" value="KDR65847.1"/>
    <property type="molecule type" value="Genomic_DNA"/>
</dbReference>
<reference evidence="3" key="1">
    <citation type="journal article" date="2014" name="Proc. Natl. Acad. Sci. U.S.A.">
        <title>Extensive sampling of basidiomycete genomes demonstrates inadequacy of the white-rot/brown-rot paradigm for wood decay fungi.</title>
        <authorList>
            <person name="Riley R."/>
            <person name="Salamov A.A."/>
            <person name="Brown D.W."/>
            <person name="Nagy L.G."/>
            <person name="Floudas D."/>
            <person name="Held B.W."/>
            <person name="Levasseur A."/>
            <person name="Lombard V."/>
            <person name="Morin E."/>
            <person name="Otillar R."/>
            <person name="Lindquist E.A."/>
            <person name="Sun H."/>
            <person name="LaButti K.M."/>
            <person name="Schmutz J."/>
            <person name="Jabbour D."/>
            <person name="Luo H."/>
            <person name="Baker S.E."/>
            <person name="Pisabarro A.G."/>
            <person name="Walton J.D."/>
            <person name="Blanchette R.A."/>
            <person name="Henrissat B."/>
            <person name="Martin F."/>
            <person name="Cullen D."/>
            <person name="Hibbett D.S."/>
            <person name="Grigoriev I.V."/>
        </authorList>
    </citation>
    <scope>NUCLEOTIDE SEQUENCE [LARGE SCALE GENOMIC DNA]</scope>
    <source>
        <strain evidence="3">CBS 339.88</strain>
    </source>
</reference>
<feature type="compositionally biased region" description="Basic and acidic residues" evidence="1">
    <location>
        <begin position="1"/>
        <end position="15"/>
    </location>
</feature>
<organism evidence="2 3">
    <name type="scientific">Galerina marginata (strain CBS 339.88)</name>
    <dbReference type="NCBI Taxonomy" id="685588"/>
    <lineage>
        <taxon>Eukaryota</taxon>
        <taxon>Fungi</taxon>
        <taxon>Dikarya</taxon>
        <taxon>Basidiomycota</taxon>
        <taxon>Agaricomycotina</taxon>
        <taxon>Agaricomycetes</taxon>
        <taxon>Agaricomycetidae</taxon>
        <taxon>Agaricales</taxon>
        <taxon>Agaricineae</taxon>
        <taxon>Strophariaceae</taxon>
        <taxon>Galerina</taxon>
    </lineage>
</organism>
<gene>
    <name evidence="2" type="ORF">GALMADRAFT_1216798</name>
</gene>
<protein>
    <submittedName>
        <fullName evidence="2">Uncharacterized protein</fullName>
    </submittedName>
</protein>
<keyword evidence="3" id="KW-1185">Reference proteome</keyword>
<feature type="compositionally biased region" description="Basic and acidic residues" evidence="1">
    <location>
        <begin position="22"/>
        <end position="42"/>
    </location>
</feature>
<proteinExistence type="predicted"/>
<evidence type="ECO:0000313" key="2">
    <source>
        <dbReference type="EMBL" id="KDR65847.1"/>
    </source>
</evidence>
<sequence length="94" mass="10832">MPRVNESDEVFKKAEQVVGRPKTTDKNINEEEMLHHPPDTNKDPIMNLHRVKYPKKKEKVEDLDGPPSRMGEPRLTSTEQLANMSQNDAIVPER</sequence>
<evidence type="ECO:0000256" key="1">
    <source>
        <dbReference type="SAM" id="MobiDB-lite"/>
    </source>
</evidence>
<feature type="compositionally biased region" description="Polar residues" evidence="1">
    <location>
        <begin position="75"/>
        <end position="88"/>
    </location>
</feature>
<feature type="region of interest" description="Disordered" evidence="1">
    <location>
        <begin position="1"/>
        <end position="94"/>
    </location>
</feature>
<name>A0A067S7H2_GALM3</name>
<dbReference type="HOGENOM" id="CLU_166265_1_0_1"/>
<dbReference type="AlphaFoldDB" id="A0A067S7H2"/>
<dbReference type="Proteomes" id="UP000027222">
    <property type="component" value="Unassembled WGS sequence"/>
</dbReference>